<name>A0AAJ3D9I6_ACIHA</name>
<keyword evidence="9" id="KW-0472">Membrane</keyword>
<evidence type="ECO:0008006" key="16">
    <source>
        <dbReference type="Google" id="ProtNLM"/>
    </source>
</evidence>
<evidence type="ECO:0000313" key="15">
    <source>
        <dbReference type="Proteomes" id="UP000451048"/>
    </source>
</evidence>
<gene>
    <name evidence="14" type="ORF">GPS52_15890</name>
</gene>
<dbReference type="GO" id="GO:0009986">
    <property type="term" value="C:cell surface"/>
    <property type="evidence" value="ECO:0007669"/>
    <property type="project" value="UniProtKB-SubCell"/>
</dbReference>
<feature type="domain" description="Trimeric autotransporter adhesin YadA-like stalk" evidence="13">
    <location>
        <begin position="233"/>
        <end position="266"/>
    </location>
</feature>
<dbReference type="InterPro" id="IPR005594">
    <property type="entry name" value="YadA_C"/>
</dbReference>
<evidence type="ECO:0000256" key="5">
    <source>
        <dbReference type="ARBA" id="ARBA00022452"/>
    </source>
</evidence>
<dbReference type="Pfam" id="PF05662">
    <property type="entry name" value="YadA_stalk"/>
    <property type="match status" value="7"/>
</dbReference>
<feature type="domain" description="Trimeric autotransporter adhesin YadA-like stalk" evidence="13">
    <location>
        <begin position="19"/>
        <end position="52"/>
    </location>
</feature>
<dbReference type="InterPro" id="IPR045584">
    <property type="entry name" value="Pilin-like"/>
</dbReference>
<keyword evidence="10" id="KW-0998">Cell outer membrane</keyword>
<evidence type="ECO:0000256" key="4">
    <source>
        <dbReference type="ARBA" id="ARBA00022448"/>
    </source>
</evidence>
<evidence type="ECO:0000256" key="11">
    <source>
        <dbReference type="SAM" id="Coils"/>
    </source>
</evidence>
<feature type="domain" description="Trimeric autotransporter adhesin YadA-like stalk" evidence="13">
    <location>
        <begin position="288"/>
        <end position="331"/>
    </location>
</feature>
<keyword evidence="5" id="KW-1134">Transmembrane beta strand</keyword>
<evidence type="ECO:0000256" key="7">
    <source>
        <dbReference type="ARBA" id="ARBA00022729"/>
    </source>
</evidence>
<dbReference type="SUPFAM" id="SSF54523">
    <property type="entry name" value="Pili subunits"/>
    <property type="match status" value="1"/>
</dbReference>
<keyword evidence="4" id="KW-0813">Transport</keyword>
<comment type="subcellular location">
    <subcellularLocation>
        <location evidence="2">Cell outer membrane</location>
    </subcellularLocation>
    <subcellularLocation>
        <location evidence="1">Cell surface</location>
    </subcellularLocation>
</comment>
<dbReference type="Gene3D" id="3.30.1300.30">
    <property type="entry name" value="GSPII I/J protein-like"/>
    <property type="match status" value="1"/>
</dbReference>
<accession>A0AAJ3D9I6</accession>
<dbReference type="EMBL" id="WTTO01000090">
    <property type="protein sequence ID" value="NAR74907.1"/>
    <property type="molecule type" value="Genomic_DNA"/>
</dbReference>
<dbReference type="Proteomes" id="UP000451048">
    <property type="component" value="Unassembled WGS sequence"/>
</dbReference>
<dbReference type="Gene3D" id="6.20.50.100">
    <property type="match status" value="2"/>
</dbReference>
<dbReference type="GO" id="GO:0015031">
    <property type="term" value="P:protein transport"/>
    <property type="evidence" value="ECO:0007669"/>
    <property type="project" value="UniProtKB-KW"/>
</dbReference>
<evidence type="ECO:0000313" key="14">
    <source>
        <dbReference type="EMBL" id="NAR74907.1"/>
    </source>
</evidence>
<protein>
    <recommendedName>
        <fullName evidence="16">Cell surface protein</fullName>
    </recommendedName>
</protein>
<feature type="domain" description="Trimeric autotransporter adhesin YadA-like stalk" evidence="13">
    <location>
        <begin position="74"/>
        <end position="117"/>
    </location>
</feature>
<feature type="domain" description="Trimeric autotransporter adhesin YadA-like stalk" evidence="13">
    <location>
        <begin position="664"/>
        <end position="707"/>
    </location>
</feature>
<feature type="domain" description="Trimeric autotransporter adhesin YadA-like stalk" evidence="13">
    <location>
        <begin position="606"/>
        <end position="647"/>
    </location>
</feature>
<dbReference type="AlphaFoldDB" id="A0AAJ3D9I6"/>
<evidence type="ECO:0000256" key="6">
    <source>
        <dbReference type="ARBA" id="ARBA00022692"/>
    </source>
</evidence>
<feature type="domain" description="Trimeric autotransporter adhesin YadA-like stalk" evidence="13">
    <location>
        <begin position="748"/>
        <end position="776"/>
    </location>
</feature>
<dbReference type="Gene3D" id="1.20.5.170">
    <property type="match status" value="5"/>
</dbReference>
<feature type="coiled-coil region" evidence="11">
    <location>
        <begin position="622"/>
        <end position="649"/>
    </location>
</feature>
<dbReference type="Pfam" id="PF03895">
    <property type="entry name" value="YadA_anchor"/>
    <property type="match status" value="1"/>
</dbReference>
<comment type="similarity">
    <text evidence="3">Belongs to the autotransporter-2 (AT-2) (TC 1.B.40) family.</text>
</comment>
<feature type="domain" description="Trimeric autotransporter adhesin YadA-like C-terminal membrane anchor" evidence="12">
    <location>
        <begin position="864"/>
        <end position="920"/>
    </location>
</feature>
<keyword evidence="7" id="KW-0732">Signal</keyword>
<keyword evidence="11" id="KW-0175">Coiled coil</keyword>
<keyword evidence="8" id="KW-0653">Protein transport</keyword>
<dbReference type="SUPFAM" id="SSF101967">
    <property type="entry name" value="Adhesin YadA, collagen-binding domain"/>
    <property type="match status" value="1"/>
</dbReference>
<organism evidence="14 15">
    <name type="scientific">Acinetobacter haemolyticus</name>
    <dbReference type="NCBI Taxonomy" id="29430"/>
    <lineage>
        <taxon>Bacteria</taxon>
        <taxon>Pseudomonadati</taxon>
        <taxon>Pseudomonadota</taxon>
        <taxon>Gammaproteobacteria</taxon>
        <taxon>Moraxellales</taxon>
        <taxon>Moraxellaceae</taxon>
        <taxon>Acinetobacter</taxon>
    </lineage>
</organism>
<evidence type="ECO:0000256" key="10">
    <source>
        <dbReference type="ARBA" id="ARBA00023237"/>
    </source>
</evidence>
<dbReference type="GO" id="GO:0009279">
    <property type="term" value="C:cell outer membrane"/>
    <property type="evidence" value="ECO:0007669"/>
    <property type="project" value="UniProtKB-SubCell"/>
</dbReference>
<evidence type="ECO:0000259" key="12">
    <source>
        <dbReference type="Pfam" id="PF03895"/>
    </source>
</evidence>
<dbReference type="Gene3D" id="6.10.250.2040">
    <property type="match status" value="3"/>
</dbReference>
<evidence type="ECO:0000256" key="3">
    <source>
        <dbReference type="ARBA" id="ARBA00005848"/>
    </source>
</evidence>
<evidence type="ECO:0000256" key="1">
    <source>
        <dbReference type="ARBA" id="ARBA00004241"/>
    </source>
</evidence>
<sequence>MTADKVTVGNVVIDKTTNQISGVEAGTNTKDAVNKGQLDALAAQQAENDNAAVKYDDAAVKDKVTLAGAGGTTLTNVKAGDVSATSTDAVNGSQLFTTNQKVDENTTNIATNTSNIAKNTGDISTLNTTVTNQGNQITTNTGDITTLKGGFNLQTNGSNSGAIKAGDTVDIGVVDPADTNLTATKTGNNVAFALSQDLSLTSVTTGNTVINNAGVTTDKVTVGNVVIDKTTNQISGVEAGTNTKDAVNKGQLDALAAQQAENDNAAVKYDDAAVKDKVTLAGVGGTTLTNVKAGDVSATSTDAVNGSQLFTTNQKVDENTTNIATNTSNIAKNTGDISTLNTTVTNQGNQITTNTGDITTLKGGFNLQTNGANSGAIKAGDTVDIGVVDPADTNLTATKTGNNVAFALSQDLNLNSVTTNQLQVGSVVVDKSTNTITGLSNKDLNGSDFATQGRAATEEQLKVVENQVVTTQTSLVNSLGGGAKVNADGTITGPTYNVAQSTQSNVGDALDALDKAIGSAATTSKTTVSNGENIVVNKSKNADGSDNYEVSTAKDLTVDSIKAGDTVLNNAGISIGNNTVVLNNTGLIIAGGPSVTTQGINAGSKQITNVAAGTNATDAVNKGQLDAAISNVNNNVNELANNAVKYDDASKDKITLGGAEGTTITNVKDGKIEQNSKDAVNGGQLWNVQEQVNKNTSDISNIQTNINNITDGKSGLVQQQTPNGEITVGKDTGGTTVSVAGKDGDRVVTGVKDGAISSTSKDAVNGSQLNVTNNKVVEFLGGGAGYDNITNSFTNPTYTVGGKDYNNVGGAVDALNKADQALDSKINNVSNRLEQAFYSTNQRIDNVEKRANAGIAAAMALEAAPYIAGKYTYAAGASYHGGENAVGVTLRKTADNGRWSITGGVAAASQGDPSVRIGISGVID</sequence>
<evidence type="ECO:0000256" key="8">
    <source>
        <dbReference type="ARBA" id="ARBA00022927"/>
    </source>
</evidence>
<comment type="caution">
    <text evidence="14">The sequence shown here is derived from an EMBL/GenBank/DDBJ whole genome shotgun (WGS) entry which is preliminary data.</text>
</comment>
<evidence type="ECO:0000256" key="2">
    <source>
        <dbReference type="ARBA" id="ARBA00004442"/>
    </source>
</evidence>
<dbReference type="Gene3D" id="2.20.70.140">
    <property type="match status" value="1"/>
</dbReference>
<dbReference type="InterPro" id="IPR011049">
    <property type="entry name" value="Serralysin-like_metalloprot_C"/>
</dbReference>
<evidence type="ECO:0000259" key="13">
    <source>
        <dbReference type="Pfam" id="PF05662"/>
    </source>
</evidence>
<evidence type="ECO:0000256" key="9">
    <source>
        <dbReference type="ARBA" id="ARBA00023136"/>
    </source>
</evidence>
<dbReference type="InterPro" id="IPR008635">
    <property type="entry name" value="Coiled_stalk_dom"/>
</dbReference>
<keyword evidence="6" id="KW-0812">Transmembrane</keyword>
<proteinExistence type="inferred from homology"/>
<reference evidence="14 15" key="1">
    <citation type="submission" date="2019-12" db="EMBL/GenBank/DDBJ databases">
        <title>Acinetobacter haemolyticus comparative genomics.</title>
        <authorList>
            <person name="Castro-Jaimes S."/>
            <person name="Bello-Lopez E."/>
            <person name="Velazquez-Acosta C."/>
            <person name="Volkow-Fernandez P."/>
            <person name="Lozano-Zarain P."/>
            <person name="Castillo Ramirez S."/>
            <person name="Cevallos M.A."/>
        </authorList>
    </citation>
    <scope>NUCLEOTIDE SEQUENCE [LARGE SCALE GENOMIC DNA]</scope>
    <source>
        <strain evidence="14 15">AN10</strain>
    </source>
</reference>